<reference evidence="1" key="1">
    <citation type="submission" date="2022-07" db="EMBL/GenBank/DDBJ databases">
        <title>Phylogenomic reconstructions and comparative analyses of Kickxellomycotina fungi.</title>
        <authorList>
            <person name="Reynolds N.K."/>
            <person name="Stajich J.E."/>
            <person name="Barry K."/>
            <person name="Grigoriev I.V."/>
            <person name="Crous P."/>
            <person name="Smith M.E."/>
        </authorList>
    </citation>
    <scope>NUCLEOTIDE SEQUENCE</scope>
    <source>
        <strain evidence="1">BCRC 34780</strain>
    </source>
</reference>
<dbReference type="Proteomes" id="UP001140087">
    <property type="component" value="Unassembled WGS sequence"/>
</dbReference>
<gene>
    <name evidence="1" type="ORF">H4R21_003835</name>
</gene>
<name>A0ACC1L0U2_9FUNG</name>
<evidence type="ECO:0000313" key="1">
    <source>
        <dbReference type="EMBL" id="KAJ2798668.1"/>
    </source>
</evidence>
<evidence type="ECO:0000313" key="2">
    <source>
        <dbReference type="Proteomes" id="UP001140087"/>
    </source>
</evidence>
<dbReference type="EMBL" id="JANBUN010001313">
    <property type="protein sequence ID" value="KAJ2798668.1"/>
    <property type="molecule type" value="Genomic_DNA"/>
</dbReference>
<sequence length="798" mass="86215">MPGATAQRAPSRGLSRPAADADHQNGNGNGLYAAHQPDDDGPMRTKSGKTPRPQSRYSLRSHVSSPGRLSYDHDFNPYEEPHESHLREEYADTASRKSMHDPTPYTARIKGPGAFPATAQRFSQRNPGPRDAANGDDALSPTEARRPGGRTASGNAALAAGDLLSSHRYLAHGAAAHRGWGEYAHSGDGADRDTVHSFTDSFVSNSTGGGRAGDNSHGSGGRGRGDFDRDNPTLVRRLLRNIAAGWSGPTGSFAERVSFVFFMVYFLIKESCVVVGTFLFRLTFSLIVGPVYAGVREVIFLPSSLWRVLQPGNSRDSPGAMRGILTALLTLAVSIVVTQYGQPMLAGLAGGPGSLIAGSWKMRPRVPLVPPVNMEPLTDDDIERLGGHGSVVVDRLISVEQTLKHLYSLLDTVKSHREDETQDVRESLKKLQQERQALLDAKRGEQKRIDSLEREYSSMRRDMKANAASRTESSRLAKELESVRRAVDKVAKGNGKAAGPSLDEVRRLVGDAIRAQEGELKSMLRPEWLTTDGDAAYTNVARMIEEALNRYTNDRLGKTDFALFSAGARIIPALTSPTFEPPARGLAQRLWRGLGMISSHPPAMILDPGSHVGECWPMRGASGQVAIHLAQPVDVTDFAVEHVARSIAIDWRSAPRRIEIWGYLLGDGDGSQPGSVPPPADQLVQPPPEQVREQDDAGPHAGHPGNGNAPPAREPAAAGPGIEIPPFADSNTKFGLGRLALLASHEYAPSDTSAVQIIRPEIGPVRVRTVVVKISSNWGHPDHTCLYRFRVHGQPAAP</sequence>
<organism evidence="1 2">
    <name type="scientific">Coemansia helicoidea</name>
    <dbReference type="NCBI Taxonomy" id="1286919"/>
    <lineage>
        <taxon>Eukaryota</taxon>
        <taxon>Fungi</taxon>
        <taxon>Fungi incertae sedis</taxon>
        <taxon>Zoopagomycota</taxon>
        <taxon>Kickxellomycotina</taxon>
        <taxon>Kickxellomycetes</taxon>
        <taxon>Kickxellales</taxon>
        <taxon>Kickxellaceae</taxon>
        <taxon>Coemansia</taxon>
    </lineage>
</organism>
<protein>
    <submittedName>
        <fullName evidence="1">Uncharacterized protein</fullName>
    </submittedName>
</protein>
<comment type="caution">
    <text evidence="1">The sequence shown here is derived from an EMBL/GenBank/DDBJ whole genome shotgun (WGS) entry which is preliminary data.</text>
</comment>
<accession>A0ACC1L0U2</accession>
<keyword evidence="2" id="KW-1185">Reference proteome</keyword>
<proteinExistence type="predicted"/>